<dbReference type="InterPro" id="IPR000569">
    <property type="entry name" value="HECT_dom"/>
</dbReference>
<evidence type="ECO:0000259" key="5">
    <source>
        <dbReference type="PROSITE" id="PS50237"/>
    </source>
</evidence>
<organism evidence="6 7">
    <name type="scientific">Polarella glacialis</name>
    <name type="common">Dinoflagellate</name>
    <dbReference type="NCBI Taxonomy" id="89957"/>
    <lineage>
        <taxon>Eukaryota</taxon>
        <taxon>Sar</taxon>
        <taxon>Alveolata</taxon>
        <taxon>Dinophyceae</taxon>
        <taxon>Suessiales</taxon>
        <taxon>Suessiaceae</taxon>
        <taxon>Polarella</taxon>
    </lineage>
</organism>
<keyword evidence="2 3" id="KW-0833">Ubl conjugation pathway</keyword>
<evidence type="ECO:0000256" key="4">
    <source>
        <dbReference type="SAM" id="MobiDB-lite"/>
    </source>
</evidence>
<dbReference type="AlphaFoldDB" id="A0A813JC25"/>
<sequence>ARDYLQMIESEGSFEDWAANAEFVATGFSGPPLPSSSSTSPAGKAASAARKPRPVTLESLDEFVEDAAAFWLETGVREQIRALRRGIHDVLGQRAGALWLFSPLELRELFCGEESVSWTTQDLYDHLHCAGGLSQDDETMVWLRDELLEMSQAFRARFLDFATSCPRLPPGGLASLRLSVLPLGSGRYPRSRACANQLSVPKYESREEMHEMLTEALLASEGHHDADH</sequence>
<dbReference type="SMART" id="SM00119">
    <property type="entry name" value="HECTc"/>
    <property type="match status" value="1"/>
</dbReference>
<dbReference type="EMBL" id="CAJNNW010024470">
    <property type="protein sequence ID" value="CAE8672651.1"/>
    <property type="molecule type" value="Genomic_DNA"/>
</dbReference>
<feature type="region of interest" description="Disordered" evidence="4">
    <location>
        <begin position="31"/>
        <end position="51"/>
    </location>
</feature>
<dbReference type="PANTHER" id="PTHR45670">
    <property type="entry name" value="E3 UBIQUITIN-PROTEIN LIGASE TRIP12"/>
    <property type="match status" value="1"/>
</dbReference>
<dbReference type="PANTHER" id="PTHR45670:SF1">
    <property type="entry name" value="E3 UBIQUITIN-PROTEIN LIGASE HECTD1"/>
    <property type="match status" value="1"/>
</dbReference>
<proteinExistence type="predicted"/>
<keyword evidence="1" id="KW-0808">Transferase</keyword>
<dbReference type="GO" id="GO:0000209">
    <property type="term" value="P:protein polyubiquitination"/>
    <property type="evidence" value="ECO:0007669"/>
    <property type="project" value="TreeGrafter"/>
</dbReference>
<dbReference type="GO" id="GO:0061630">
    <property type="term" value="F:ubiquitin protein ligase activity"/>
    <property type="evidence" value="ECO:0007669"/>
    <property type="project" value="InterPro"/>
</dbReference>
<comment type="caution">
    <text evidence="6">The sequence shown here is derived from an EMBL/GenBank/DDBJ whole genome shotgun (WGS) entry which is preliminary data.</text>
</comment>
<gene>
    <name evidence="6" type="ORF">PGLA2088_LOCUS18165</name>
</gene>
<dbReference type="InterPro" id="IPR045322">
    <property type="entry name" value="HECTD1/TRIP12-like"/>
</dbReference>
<reference evidence="6" key="1">
    <citation type="submission" date="2021-02" db="EMBL/GenBank/DDBJ databases">
        <authorList>
            <person name="Dougan E. K."/>
            <person name="Rhodes N."/>
            <person name="Thang M."/>
            <person name="Chan C."/>
        </authorList>
    </citation>
    <scope>NUCLEOTIDE SEQUENCE</scope>
</reference>
<protein>
    <recommendedName>
        <fullName evidence="5">HECT domain-containing protein</fullName>
    </recommendedName>
</protein>
<evidence type="ECO:0000256" key="3">
    <source>
        <dbReference type="PROSITE-ProRule" id="PRU00104"/>
    </source>
</evidence>
<feature type="domain" description="HECT" evidence="5">
    <location>
        <begin position="54"/>
        <end position="226"/>
    </location>
</feature>
<dbReference type="PROSITE" id="PS50237">
    <property type="entry name" value="HECT"/>
    <property type="match status" value="1"/>
</dbReference>
<feature type="non-terminal residue" evidence="6">
    <location>
        <position position="228"/>
    </location>
</feature>
<evidence type="ECO:0000256" key="1">
    <source>
        <dbReference type="ARBA" id="ARBA00022679"/>
    </source>
</evidence>
<evidence type="ECO:0000313" key="7">
    <source>
        <dbReference type="Proteomes" id="UP000626109"/>
    </source>
</evidence>
<dbReference type="GO" id="GO:0043161">
    <property type="term" value="P:proteasome-mediated ubiquitin-dependent protein catabolic process"/>
    <property type="evidence" value="ECO:0007669"/>
    <property type="project" value="TreeGrafter"/>
</dbReference>
<dbReference type="SUPFAM" id="SSF56204">
    <property type="entry name" value="Hect, E3 ligase catalytic domain"/>
    <property type="match status" value="1"/>
</dbReference>
<feature type="active site" description="Glycyl thioester intermediate" evidence="3">
    <location>
        <position position="194"/>
    </location>
</feature>
<dbReference type="Proteomes" id="UP000626109">
    <property type="component" value="Unassembled WGS sequence"/>
</dbReference>
<name>A0A813JC25_POLGL</name>
<dbReference type="InterPro" id="IPR035983">
    <property type="entry name" value="Hect_E3_ubiquitin_ligase"/>
</dbReference>
<evidence type="ECO:0000313" key="6">
    <source>
        <dbReference type="EMBL" id="CAE8672651.1"/>
    </source>
</evidence>
<accession>A0A813JC25</accession>
<dbReference type="Gene3D" id="3.30.2410.10">
    <property type="entry name" value="Hect, E3 ligase catalytic domain"/>
    <property type="match status" value="1"/>
</dbReference>
<evidence type="ECO:0000256" key="2">
    <source>
        <dbReference type="ARBA" id="ARBA00022786"/>
    </source>
</evidence>
<dbReference type="Pfam" id="PF00632">
    <property type="entry name" value="HECT"/>
    <property type="match status" value="1"/>
</dbReference>
<feature type="compositionally biased region" description="Low complexity" evidence="4">
    <location>
        <begin position="35"/>
        <end position="49"/>
    </location>
</feature>